<evidence type="ECO:0000313" key="3">
    <source>
        <dbReference type="Proteomes" id="UP000240883"/>
    </source>
</evidence>
<gene>
    <name evidence="2" type="ORF">BS50DRAFT_657816</name>
</gene>
<feature type="compositionally biased region" description="Low complexity" evidence="1">
    <location>
        <begin position="246"/>
        <end position="258"/>
    </location>
</feature>
<feature type="compositionally biased region" description="Polar residues" evidence="1">
    <location>
        <begin position="1"/>
        <end position="21"/>
    </location>
</feature>
<feature type="compositionally biased region" description="Basic and acidic residues" evidence="1">
    <location>
        <begin position="74"/>
        <end position="95"/>
    </location>
</feature>
<dbReference type="Proteomes" id="UP000240883">
    <property type="component" value="Unassembled WGS sequence"/>
</dbReference>
<proteinExistence type="predicted"/>
<sequence>MSMSGSQPPDQKSTPRSTTSKIPGPRTPGPETIQTEEVFPKEDHDNFPNPGSMSTSEDHWPREQKPHKPRHRQQKGERQTKDLWRERNYTNHEGGDFSVNSDEYEFAESKMEMDDSDGEIYVQATPSENFPNTWEAARNETGAALREVTKASKSYYSAIAKSGITKAGWTIGGALAKSVNYGAATAASYAVSKTGTDARKLPSGVQSWLRWKDKSDEKKRRAAEIAKTRTARRYRRQLEVAGRQSGGSSVKGSSAGSSRPTSPGRATAREVGSSPRGRGPRHLRSVDTGWEDDMDDLSREFEDLGRHRRIADSDMQGRKIGGYLDSSYDRYALANDDDEEQHHPRGIPTKRRTPSNPWISHHGSFGSPPTPSPFDSHANAEANGNRNRVSTEAPEPQSRAQFQSMMEELDTPDPVRKQLQAPLGASSTSSSPQNPMFFLITGTNPHLRRQEGDNEEVSFIPRGQTSISTRSGPALSLRPSFSSVSRSSRRESTIESPQVGFASFASTREEDSDDDEDGEHAVGLAELLGREY</sequence>
<dbReference type="EMBL" id="KZ678130">
    <property type="protein sequence ID" value="PSN72038.1"/>
    <property type="molecule type" value="Genomic_DNA"/>
</dbReference>
<protein>
    <submittedName>
        <fullName evidence="2">Uncharacterized protein</fullName>
    </submittedName>
</protein>
<feature type="region of interest" description="Disordered" evidence="1">
    <location>
        <begin position="1"/>
        <end position="101"/>
    </location>
</feature>
<feature type="region of interest" description="Disordered" evidence="1">
    <location>
        <begin position="211"/>
        <end position="295"/>
    </location>
</feature>
<organism evidence="2 3">
    <name type="scientific">Corynespora cassiicola Philippines</name>
    <dbReference type="NCBI Taxonomy" id="1448308"/>
    <lineage>
        <taxon>Eukaryota</taxon>
        <taxon>Fungi</taxon>
        <taxon>Dikarya</taxon>
        <taxon>Ascomycota</taxon>
        <taxon>Pezizomycotina</taxon>
        <taxon>Dothideomycetes</taxon>
        <taxon>Pleosporomycetidae</taxon>
        <taxon>Pleosporales</taxon>
        <taxon>Corynesporascaceae</taxon>
        <taxon>Corynespora</taxon>
    </lineage>
</organism>
<feature type="compositionally biased region" description="Basic and acidic residues" evidence="1">
    <location>
        <begin position="56"/>
        <end position="66"/>
    </location>
</feature>
<feature type="compositionally biased region" description="Polar residues" evidence="1">
    <location>
        <begin position="425"/>
        <end position="434"/>
    </location>
</feature>
<feature type="compositionally biased region" description="Basic and acidic residues" evidence="1">
    <location>
        <begin position="211"/>
        <end position="227"/>
    </location>
</feature>
<name>A0A2T2P3Y0_CORCC</name>
<evidence type="ECO:0000256" key="1">
    <source>
        <dbReference type="SAM" id="MobiDB-lite"/>
    </source>
</evidence>
<accession>A0A2T2P3Y0</accession>
<keyword evidence="3" id="KW-1185">Reference proteome</keyword>
<evidence type="ECO:0000313" key="2">
    <source>
        <dbReference type="EMBL" id="PSN72038.1"/>
    </source>
</evidence>
<feature type="compositionally biased region" description="Low complexity" evidence="1">
    <location>
        <begin position="476"/>
        <end position="486"/>
    </location>
</feature>
<dbReference type="AlphaFoldDB" id="A0A2T2P3Y0"/>
<feature type="region of interest" description="Disordered" evidence="1">
    <location>
        <begin position="332"/>
        <end position="521"/>
    </location>
</feature>
<dbReference type="OrthoDB" id="3801434at2759"/>
<feature type="compositionally biased region" description="Basic residues" evidence="1">
    <location>
        <begin position="344"/>
        <end position="353"/>
    </location>
</feature>
<reference evidence="2 3" key="1">
    <citation type="journal article" date="2018" name="Front. Microbiol.">
        <title>Genome-Wide Analysis of Corynespora cassiicola Leaf Fall Disease Putative Effectors.</title>
        <authorList>
            <person name="Lopez D."/>
            <person name="Ribeiro S."/>
            <person name="Label P."/>
            <person name="Fumanal B."/>
            <person name="Venisse J.S."/>
            <person name="Kohler A."/>
            <person name="de Oliveira R.R."/>
            <person name="Labutti K."/>
            <person name="Lipzen A."/>
            <person name="Lail K."/>
            <person name="Bauer D."/>
            <person name="Ohm R.A."/>
            <person name="Barry K.W."/>
            <person name="Spatafora J."/>
            <person name="Grigoriev I.V."/>
            <person name="Martin F.M."/>
            <person name="Pujade-Renaud V."/>
        </authorList>
    </citation>
    <scope>NUCLEOTIDE SEQUENCE [LARGE SCALE GENOMIC DNA]</scope>
    <source>
        <strain evidence="2 3">Philippines</strain>
    </source>
</reference>